<keyword evidence="3" id="KW-1185">Reference proteome</keyword>
<evidence type="ECO:0000313" key="2">
    <source>
        <dbReference type="EMBL" id="GGX03570.1"/>
    </source>
</evidence>
<feature type="chain" id="PRO_5037363824" evidence="1">
    <location>
        <begin position="20"/>
        <end position="304"/>
    </location>
</feature>
<reference evidence="2 3" key="1">
    <citation type="journal article" date="2014" name="Int. J. Syst. Evol. Microbiol.">
        <title>Complete genome sequence of Corynebacterium casei LMG S-19264T (=DSM 44701T), isolated from a smear-ripened cheese.</title>
        <authorList>
            <consortium name="US DOE Joint Genome Institute (JGI-PGF)"/>
            <person name="Walter F."/>
            <person name="Albersmeier A."/>
            <person name="Kalinowski J."/>
            <person name="Ruckert C."/>
        </authorList>
    </citation>
    <scope>NUCLEOTIDE SEQUENCE [LARGE SCALE GENOMIC DNA]</scope>
    <source>
        <strain evidence="2 3">KCTC 12285</strain>
    </source>
</reference>
<gene>
    <name evidence="2" type="ORF">GCM10007384_01640</name>
</gene>
<accession>A0A918N2M5</accession>
<keyword evidence="1" id="KW-0732">Signal</keyword>
<evidence type="ECO:0000313" key="3">
    <source>
        <dbReference type="Proteomes" id="UP000601108"/>
    </source>
</evidence>
<dbReference type="EMBL" id="BMWS01000001">
    <property type="protein sequence ID" value="GGX03570.1"/>
    <property type="molecule type" value="Genomic_DNA"/>
</dbReference>
<sequence length="304" mass="34805">MKNHLIKLMLLFFLSIVFACSKEEETVLIQKQNIDNKHSGVHMAPWTLSMDWRFSHGTCATGPGVCFKDGDGDIVIGWGSVFNNGGVISSAEQLHKAFKVLMDGNEDKDNGVIAFRVERDQLHMVFSRSLEEPDFILKEDVVLRKKLSIHLGMDEIIIPAGVYKVDRSNFEHGEVKVPFRGKEITLDYHEDYGTIHTKDYPVGGKVTLESFLEDLNITKNDLKRYQIVEAKFTGIAYTEHLVNNKRVYVWHKYNNEPVSVFEGVLNDGKPISLQRIHWCGNEFGGFSSFDFFWAFIDLGCWWCD</sequence>
<dbReference type="AlphaFoldDB" id="A0A918N2M5"/>
<comment type="caution">
    <text evidence="2">The sequence shown here is derived from an EMBL/GenBank/DDBJ whole genome shotgun (WGS) entry which is preliminary data.</text>
</comment>
<name>A0A918N2M5_9FLAO</name>
<dbReference type="RefSeq" id="WP_155837784.1">
    <property type="nucleotide sequence ID" value="NZ_BMWS01000001.1"/>
</dbReference>
<organism evidence="2 3">
    <name type="scientific">Aquimarina muelleri</name>
    <dbReference type="NCBI Taxonomy" id="279356"/>
    <lineage>
        <taxon>Bacteria</taxon>
        <taxon>Pseudomonadati</taxon>
        <taxon>Bacteroidota</taxon>
        <taxon>Flavobacteriia</taxon>
        <taxon>Flavobacteriales</taxon>
        <taxon>Flavobacteriaceae</taxon>
        <taxon>Aquimarina</taxon>
    </lineage>
</organism>
<evidence type="ECO:0000256" key="1">
    <source>
        <dbReference type="SAM" id="SignalP"/>
    </source>
</evidence>
<proteinExistence type="predicted"/>
<protein>
    <submittedName>
        <fullName evidence="2">Uncharacterized protein</fullName>
    </submittedName>
</protein>
<dbReference type="PROSITE" id="PS51257">
    <property type="entry name" value="PROKAR_LIPOPROTEIN"/>
    <property type="match status" value="1"/>
</dbReference>
<dbReference type="Proteomes" id="UP000601108">
    <property type="component" value="Unassembled WGS sequence"/>
</dbReference>
<feature type="signal peptide" evidence="1">
    <location>
        <begin position="1"/>
        <end position="19"/>
    </location>
</feature>